<dbReference type="AlphaFoldDB" id="A0A9X1YEQ0"/>
<reference evidence="2" key="1">
    <citation type="submission" date="2022-04" db="EMBL/GenBank/DDBJ databases">
        <title>Roseomonas acroporae sp. nov., isolated from coral Acropora digitifera.</title>
        <authorList>
            <person name="Sun H."/>
        </authorList>
    </citation>
    <scope>NUCLEOTIDE SEQUENCE</scope>
    <source>
        <strain evidence="2">NAR14</strain>
    </source>
</reference>
<comment type="caution">
    <text evidence="2">The sequence shown here is derived from an EMBL/GenBank/DDBJ whole genome shotgun (WGS) entry which is preliminary data.</text>
</comment>
<dbReference type="RefSeq" id="WP_248669707.1">
    <property type="nucleotide sequence ID" value="NZ_JALPRX010000136.1"/>
</dbReference>
<keyword evidence="3" id="KW-1185">Reference proteome</keyword>
<name>A0A9X1YEQ0_9PROT</name>
<accession>A0A9X1YEQ0</accession>
<dbReference type="EMBL" id="JALPRX010000136">
    <property type="protein sequence ID" value="MCK8787658.1"/>
    <property type="molecule type" value="Genomic_DNA"/>
</dbReference>
<proteinExistence type="predicted"/>
<feature type="non-terminal residue" evidence="2">
    <location>
        <position position="1"/>
    </location>
</feature>
<evidence type="ECO:0000256" key="1">
    <source>
        <dbReference type="SAM" id="MobiDB-lite"/>
    </source>
</evidence>
<protein>
    <submittedName>
        <fullName evidence="2">Uncharacterized protein</fullName>
    </submittedName>
</protein>
<organism evidence="2 3">
    <name type="scientific">Roseomonas acroporae</name>
    <dbReference type="NCBI Taxonomy" id="2937791"/>
    <lineage>
        <taxon>Bacteria</taxon>
        <taxon>Pseudomonadati</taxon>
        <taxon>Pseudomonadota</taxon>
        <taxon>Alphaproteobacteria</taxon>
        <taxon>Acetobacterales</taxon>
        <taxon>Roseomonadaceae</taxon>
        <taxon>Roseomonas</taxon>
    </lineage>
</organism>
<evidence type="ECO:0000313" key="2">
    <source>
        <dbReference type="EMBL" id="MCK8787658.1"/>
    </source>
</evidence>
<feature type="region of interest" description="Disordered" evidence="1">
    <location>
        <begin position="24"/>
        <end position="66"/>
    </location>
</feature>
<gene>
    <name evidence="2" type="ORF">M0638_25145</name>
</gene>
<sequence>DTHGARGEWRVEIRSFRAWIRRHNATCQEPHSSPPEPQAAAAPPDGSQTGLGGQRRPRAGHVGVTP</sequence>
<dbReference type="Proteomes" id="UP001139516">
    <property type="component" value="Unassembled WGS sequence"/>
</dbReference>
<evidence type="ECO:0000313" key="3">
    <source>
        <dbReference type="Proteomes" id="UP001139516"/>
    </source>
</evidence>